<dbReference type="Proteomes" id="UP000604046">
    <property type="component" value="Unassembled WGS sequence"/>
</dbReference>
<dbReference type="Gene3D" id="3.20.20.100">
    <property type="entry name" value="NADP-dependent oxidoreductase domain"/>
    <property type="match status" value="1"/>
</dbReference>
<organism evidence="6 7">
    <name type="scientific">Symbiodinium natans</name>
    <dbReference type="NCBI Taxonomy" id="878477"/>
    <lineage>
        <taxon>Eukaryota</taxon>
        <taxon>Sar</taxon>
        <taxon>Alveolata</taxon>
        <taxon>Dinophyceae</taxon>
        <taxon>Suessiales</taxon>
        <taxon>Symbiodiniaceae</taxon>
        <taxon>Symbiodinium</taxon>
    </lineage>
</organism>
<dbReference type="PANTHER" id="PTHR11732">
    <property type="entry name" value="ALDO/KETO REDUCTASE"/>
    <property type="match status" value="1"/>
</dbReference>
<keyword evidence="1" id="KW-0560">Oxidoreductase</keyword>
<evidence type="ECO:0000256" key="1">
    <source>
        <dbReference type="ARBA" id="ARBA00023002"/>
    </source>
</evidence>
<dbReference type="OrthoDB" id="416253at2759"/>
<dbReference type="Pfam" id="PF00248">
    <property type="entry name" value="Aldo_ket_red"/>
    <property type="match status" value="1"/>
</dbReference>
<dbReference type="FunFam" id="3.20.20.100:FF:000002">
    <property type="entry name" value="2,5-diketo-D-gluconic acid reductase A"/>
    <property type="match status" value="1"/>
</dbReference>
<evidence type="ECO:0000256" key="2">
    <source>
        <dbReference type="PIRSR" id="PIRSR000097-1"/>
    </source>
</evidence>
<comment type="caution">
    <text evidence="6">The sequence shown here is derived from an EMBL/GenBank/DDBJ whole genome shotgun (WGS) entry which is preliminary data.</text>
</comment>
<dbReference type="InterPro" id="IPR018170">
    <property type="entry name" value="Aldo/ket_reductase_CS"/>
</dbReference>
<protein>
    <submittedName>
        <fullName evidence="6">XYL1 protein</fullName>
    </submittedName>
</protein>
<dbReference type="SUPFAM" id="SSF51430">
    <property type="entry name" value="NAD(P)-linked oxidoreductase"/>
    <property type="match status" value="1"/>
</dbReference>
<dbReference type="InterPro" id="IPR023210">
    <property type="entry name" value="NADP_OxRdtase_dom"/>
</dbReference>
<dbReference type="PROSITE" id="PS00798">
    <property type="entry name" value="ALDOKETO_REDUCTASE_1"/>
    <property type="match status" value="1"/>
</dbReference>
<feature type="site" description="Lowers pKa of active site Tyr" evidence="4">
    <location>
        <position position="72"/>
    </location>
</feature>
<dbReference type="InterPro" id="IPR020471">
    <property type="entry name" value="AKR"/>
</dbReference>
<feature type="active site" description="Proton donor" evidence="2">
    <location>
        <position position="43"/>
    </location>
</feature>
<keyword evidence="7" id="KW-1185">Reference proteome</keyword>
<sequence>MASVTEIGMPMVGLGCWKAQKIEEVVYNAIKVGYRHIDSAAAYGNEKEVGAGIRRAIQEGLCTRGDLWVTSKLWNTYHRREHVPMACQRTLDDLGLDFVDLYLIHQPIALAYVPFDAYYPPKWTDQPGNAGKIILDRVPYRETWEAMEALQEVGKAKHIGVSNVNVQLLMDLLSYCKIKPAVNQIESHVYLQQPGLVAFCQAHGICVTAYSPLGAKSYLGIGLASAEDDCFLEPLLTSIAEKHSKTVGQVVLRFQLQRGCSIIPKSQNVDRLKENLDVFGFELSAEEMEAIKGLERNRRFSDPAEYTRAWGAPGSAIALAGLPIFS</sequence>
<reference evidence="6" key="1">
    <citation type="submission" date="2021-02" db="EMBL/GenBank/DDBJ databases">
        <authorList>
            <person name="Dougan E. K."/>
            <person name="Rhodes N."/>
            <person name="Thang M."/>
            <person name="Chan C."/>
        </authorList>
    </citation>
    <scope>NUCLEOTIDE SEQUENCE</scope>
</reference>
<evidence type="ECO:0000256" key="4">
    <source>
        <dbReference type="PIRSR" id="PIRSR000097-3"/>
    </source>
</evidence>
<accession>A0A812UWJ4</accession>
<feature type="binding site" evidence="3">
    <location>
        <position position="105"/>
    </location>
    <ligand>
        <name>substrate</name>
    </ligand>
</feature>
<feature type="domain" description="NADP-dependent oxidoreductase" evidence="5">
    <location>
        <begin position="20"/>
        <end position="294"/>
    </location>
</feature>
<evidence type="ECO:0000256" key="3">
    <source>
        <dbReference type="PIRSR" id="PIRSR000097-2"/>
    </source>
</evidence>
<dbReference type="AlphaFoldDB" id="A0A812UWJ4"/>
<dbReference type="PRINTS" id="PR00069">
    <property type="entry name" value="ALDKETRDTASE"/>
</dbReference>
<dbReference type="EMBL" id="CAJNDS010002781">
    <property type="protein sequence ID" value="CAE7595112.1"/>
    <property type="molecule type" value="Genomic_DNA"/>
</dbReference>
<evidence type="ECO:0000313" key="7">
    <source>
        <dbReference type="Proteomes" id="UP000604046"/>
    </source>
</evidence>
<dbReference type="InterPro" id="IPR036812">
    <property type="entry name" value="NAD(P)_OxRdtase_dom_sf"/>
</dbReference>
<gene>
    <name evidence="6" type="primary">XYL1</name>
    <name evidence="6" type="ORF">SNAT2548_LOCUS33866</name>
</gene>
<evidence type="ECO:0000259" key="5">
    <source>
        <dbReference type="Pfam" id="PF00248"/>
    </source>
</evidence>
<dbReference type="GO" id="GO:0016616">
    <property type="term" value="F:oxidoreductase activity, acting on the CH-OH group of donors, NAD or NADP as acceptor"/>
    <property type="evidence" value="ECO:0007669"/>
    <property type="project" value="UniProtKB-ARBA"/>
</dbReference>
<name>A0A812UWJ4_9DINO</name>
<proteinExistence type="predicted"/>
<evidence type="ECO:0000313" key="6">
    <source>
        <dbReference type="EMBL" id="CAE7595112.1"/>
    </source>
</evidence>
<dbReference type="PIRSF" id="PIRSF000097">
    <property type="entry name" value="AKR"/>
    <property type="match status" value="1"/>
</dbReference>